<keyword evidence="1" id="KW-0472">Membrane</keyword>
<keyword evidence="3" id="KW-1185">Reference proteome</keyword>
<comment type="caution">
    <text evidence="2">The sequence shown here is derived from an EMBL/GenBank/DDBJ whole genome shotgun (WGS) entry which is preliminary data.</text>
</comment>
<organism evidence="2 3">
    <name type="scientific">Propioniciclava flava</name>
    <dbReference type="NCBI Taxonomy" id="2072026"/>
    <lineage>
        <taxon>Bacteria</taxon>
        <taxon>Bacillati</taxon>
        <taxon>Actinomycetota</taxon>
        <taxon>Actinomycetes</taxon>
        <taxon>Propionibacteriales</taxon>
        <taxon>Propionibacteriaceae</taxon>
        <taxon>Propioniciclava</taxon>
    </lineage>
</organism>
<evidence type="ECO:0000313" key="2">
    <source>
        <dbReference type="EMBL" id="RXW32899.1"/>
    </source>
</evidence>
<name>A0A4Q2EHW4_9ACTN</name>
<dbReference type="AlphaFoldDB" id="A0A4Q2EHW4"/>
<evidence type="ECO:0000313" key="3">
    <source>
        <dbReference type="Proteomes" id="UP000290624"/>
    </source>
</evidence>
<sequence length="182" mass="19933">MALLVASSWVPPLAIAAVAVALLGGFLATWAATIEFREWKNRAAHEGESARAAERDRTRVFHARQREVLATVDARTRAVQDSLNQAMTSLGESEAQASRLRGDNEALTIENGELRAENGVLRTRLEQASSTVEDADVVSLPVRLTTEESQRWDDLEAPTVVNLDLVRLANPLLDEVKQAHAN</sequence>
<proteinExistence type="predicted"/>
<keyword evidence="1" id="KW-1133">Transmembrane helix</keyword>
<evidence type="ECO:0000256" key="1">
    <source>
        <dbReference type="SAM" id="Phobius"/>
    </source>
</evidence>
<gene>
    <name evidence="2" type="ORF">C1706_03170</name>
</gene>
<reference evidence="2 3" key="1">
    <citation type="submission" date="2018-01" db="EMBL/GenBank/DDBJ databases">
        <title>Lactibacter flavus gen. nov., sp. nov., a novel bacterium of the family Propionibacteriaceae isolated from raw milk and dairy products.</title>
        <authorList>
            <person name="Wenning M."/>
            <person name="Breitenwieser F."/>
            <person name="Huptas C."/>
            <person name="von Neubeck M."/>
            <person name="Busse H.-J."/>
            <person name="Scherer S."/>
        </authorList>
    </citation>
    <scope>NUCLEOTIDE SEQUENCE [LARGE SCALE GENOMIC DNA]</scope>
    <source>
        <strain evidence="2 3">VG341</strain>
    </source>
</reference>
<feature type="transmembrane region" description="Helical" evidence="1">
    <location>
        <begin position="12"/>
        <end position="32"/>
    </location>
</feature>
<accession>A0A4Q2EHW4</accession>
<protein>
    <submittedName>
        <fullName evidence="2">Uncharacterized protein</fullName>
    </submittedName>
</protein>
<dbReference type="Proteomes" id="UP000290624">
    <property type="component" value="Unassembled WGS sequence"/>
</dbReference>
<dbReference type="EMBL" id="PPCV01000002">
    <property type="protein sequence ID" value="RXW32899.1"/>
    <property type="molecule type" value="Genomic_DNA"/>
</dbReference>
<keyword evidence="1" id="KW-0812">Transmembrane</keyword>